<dbReference type="Proteomes" id="UP000053327">
    <property type="component" value="Unassembled WGS sequence"/>
</dbReference>
<name>A0A0J9T1E0_PLAV1</name>
<evidence type="ECO:0000256" key="1">
    <source>
        <dbReference type="SAM" id="MobiDB-lite"/>
    </source>
</evidence>
<organism evidence="2 3">
    <name type="scientific">Plasmodium vivax (strain Brazil I)</name>
    <dbReference type="NCBI Taxonomy" id="1033975"/>
    <lineage>
        <taxon>Eukaryota</taxon>
        <taxon>Sar</taxon>
        <taxon>Alveolata</taxon>
        <taxon>Apicomplexa</taxon>
        <taxon>Aconoidasida</taxon>
        <taxon>Haemosporida</taxon>
        <taxon>Plasmodiidae</taxon>
        <taxon>Plasmodium</taxon>
        <taxon>Plasmodium (Plasmodium)</taxon>
    </lineage>
</organism>
<dbReference type="AlphaFoldDB" id="A0A0J9T1E0"/>
<proteinExistence type="predicted"/>
<gene>
    <name evidence="2" type="ORF">PVBG_05761</name>
</gene>
<sequence length="164" mass="17948">MEMEGPKDKYAFLDGSDIWYSDDSTSDLASNDASTNSYESLEARSESLGASSDASTNSYESLDECGESLGASSDASTNSCESLSACSESLGASRESLTESNESLNEFYGGEESIACEDEPNKKTFMGDELRSEISEDNLPREDLFHVEEGYEEMLNDSLKYNFQ</sequence>
<reference evidence="2 3" key="1">
    <citation type="submission" date="2011-08" db="EMBL/GenBank/DDBJ databases">
        <title>The Genome Sequence of Plasmodium vivax Brazil I.</title>
        <authorList>
            <consortium name="The Broad Institute Genome Sequencing Platform"/>
            <consortium name="The Broad Institute Genome Sequencing Center for Infectious Disease"/>
            <person name="Neafsey D."/>
            <person name="Carlton J."/>
            <person name="Barnwell J."/>
            <person name="Collins W."/>
            <person name="Escalante A."/>
            <person name="Mullikin J."/>
            <person name="Saul A."/>
            <person name="Guigo R."/>
            <person name="Camara F."/>
            <person name="Young S.K."/>
            <person name="Zeng Q."/>
            <person name="Gargeya S."/>
            <person name="Fitzgerald M."/>
            <person name="Haas B."/>
            <person name="Abouelleil A."/>
            <person name="Alvarado L."/>
            <person name="Arachchi H.M."/>
            <person name="Berlin A."/>
            <person name="Brown A."/>
            <person name="Chapman S.B."/>
            <person name="Chen Z."/>
            <person name="Dunbar C."/>
            <person name="Freedman E."/>
            <person name="Gearin G."/>
            <person name="Gellesch M."/>
            <person name="Goldberg J."/>
            <person name="Griggs A."/>
            <person name="Gujja S."/>
            <person name="Heiman D."/>
            <person name="Howarth C."/>
            <person name="Larson L."/>
            <person name="Lui A."/>
            <person name="MacDonald P.J.P."/>
            <person name="Montmayeur A."/>
            <person name="Murphy C."/>
            <person name="Neiman D."/>
            <person name="Pearson M."/>
            <person name="Priest M."/>
            <person name="Roberts A."/>
            <person name="Saif S."/>
            <person name="Shea T."/>
            <person name="Shenoy N."/>
            <person name="Sisk P."/>
            <person name="Stolte C."/>
            <person name="Sykes S."/>
            <person name="Wortman J."/>
            <person name="Nusbaum C."/>
            <person name="Birren B."/>
        </authorList>
    </citation>
    <scope>NUCLEOTIDE SEQUENCE [LARGE SCALE GENOMIC DNA]</scope>
    <source>
        <strain evidence="2 3">Brazil I</strain>
    </source>
</reference>
<feature type="compositionally biased region" description="Polar residues" evidence="1">
    <location>
        <begin position="22"/>
        <end position="39"/>
    </location>
</feature>
<evidence type="ECO:0000313" key="2">
    <source>
        <dbReference type="EMBL" id="KMZ88944.1"/>
    </source>
</evidence>
<feature type="region of interest" description="Disordered" evidence="1">
    <location>
        <begin position="22"/>
        <end position="79"/>
    </location>
</feature>
<protein>
    <submittedName>
        <fullName evidence="2">Uncharacterized protein</fullName>
    </submittedName>
</protein>
<accession>A0A0J9T1E0</accession>
<evidence type="ECO:0000313" key="3">
    <source>
        <dbReference type="Proteomes" id="UP000053327"/>
    </source>
</evidence>
<dbReference type="EMBL" id="KQ234731">
    <property type="protein sequence ID" value="KMZ88944.1"/>
    <property type="molecule type" value="Genomic_DNA"/>
</dbReference>
<feature type="compositionally biased region" description="Polar residues" evidence="1">
    <location>
        <begin position="48"/>
        <end position="60"/>
    </location>
</feature>